<feature type="active site" evidence="9">
    <location>
        <position position="171"/>
    </location>
</feature>
<dbReference type="Proteomes" id="UP000186104">
    <property type="component" value="Chromosome"/>
</dbReference>
<comment type="similarity">
    <text evidence="8 10">Belongs to the adenylosuccinate synthetase family.</text>
</comment>
<dbReference type="InterPro" id="IPR018220">
    <property type="entry name" value="Adenylosuccin_syn_GTP-bd"/>
</dbReference>
<dbReference type="GO" id="GO:0000287">
    <property type="term" value="F:magnesium ion binding"/>
    <property type="evidence" value="ECO:0007669"/>
    <property type="project" value="UniProtKB-UniRule"/>
</dbReference>
<dbReference type="PROSITE" id="PS00513">
    <property type="entry name" value="ADENYLOSUCCIN_SYN_2"/>
    <property type="match status" value="1"/>
</dbReference>
<sequence>MGWCVQNVPGSPISAARARCGARGERDEVTNNMPAIVLIGAQWGDEGKGKATDILGGRVDYVVKPNGGNNAGHTVVVGGEKYELKLLPAGILSPTATPVIGNGVVVNLEALFEEIEGLEARGADTSRLRISANAHLVAPYHQALDKVTERFLGKRAIGTTGRGIGPAYADKVSRVGLRVQDVFDESILRQKIEGALHTKNQVLVKIYNRREVEVEEMVEYFLSFADRLRPMVADTTLMLNEALEDGKSVLMEGGQATMLDVDHGTYPFVTSSNPTAGGACVGSGIGPTRITHTLGIVKAYTTRVGAGPFPTELFDKWGEYLQVTGGEVGVNTGRTRRCGWYDAVIARYAARVNGFTDYFLTKLDVLTGIGEIPICVAYDVDGERFDEMPMSQSQIHHAEPIYETMPGWEEDITGARQFSDLPAAAQDYVLRLEDLAKCHMSYIGVGPGRDENVVRRDILA</sequence>
<feature type="binding site" evidence="8">
    <location>
        <begin position="330"/>
        <end position="336"/>
    </location>
    <ligand>
        <name>substrate</name>
    </ligand>
</feature>
<dbReference type="EC" id="6.3.4.4" evidence="8 10"/>
<dbReference type="GO" id="GO:0044208">
    <property type="term" value="P:'de novo' AMP biosynthetic process"/>
    <property type="evidence" value="ECO:0007669"/>
    <property type="project" value="UniProtKB-UniRule"/>
</dbReference>
<feature type="binding site" evidence="8">
    <location>
        <begin position="444"/>
        <end position="446"/>
    </location>
    <ligand>
        <name>GTP</name>
        <dbReference type="ChEBI" id="CHEBI:37565"/>
    </ligand>
</feature>
<evidence type="ECO:0000313" key="12">
    <source>
        <dbReference type="Proteomes" id="UP000186104"/>
    </source>
</evidence>
<evidence type="ECO:0000256" key="3">
    <source>
        <dbReference type="ARBA" id="ARBA00022723"/>
    </source>
</evidence>
<feature type="binding site" evidence="8">
    <location>
        <position position="174"/>
    </location>
    <ligand>
        <name>IMP</name>
        <dbReference type="ChEBI" id="CHEBI:58053"/>
        <note>ligand shared between dimeric partners</note>
    </ligand>
</feature>
<dbReference type="PANTHER" id="PTHR11846:SF0">
    <property type="entry name" value="ADENYLOSUCCINATE SYNTHETASE"/>
    <property type="match status" value="1"/>
</dbReference>
<feature type="binding site" evidence="8">
    <location>
        <begin position="72"/>
        <end position="74"/>
    </location>
    <ligand>
        <name>GTP</name>
        <dbReference type="ChEBI" id="CHEBI:37565"/>
    </ligand>
</feature>
<dbReference type="AlphaFoldDB" id="A0A173LPN9"/>
<dbReference type="Gene3D" id="3.40.440.10">
    <property type="entry name" value="Adenylosuccinate Synthetase, subunit A, domain 1"/>
    <property type="match status" value="1"/>
</dbReference>
<comment type="cofactor">
    <cofactor evidence="8">
        <name>Mg(2+)</name>
        <dbReference type="ChEBI" id="CHEBI:18420"/>
    </cofactor>
    <text evidence="8">Binds 1 Mg(2+) ion per subunit.</text>
</comment>
<feature type="binding site" description="in other chain" evidence="8">
    <location>
        <position position="270"/>
    </location>
    <ligand>
        <name>IMP</name>
        <dbReference type="ChEBI" id="CHEBI:58053"/>
        <note>ligand shared between dimeric partners</note>
    </ligand>
</feature>
<keyword evidence="7 8" id="KW-0342">GTP-binding</keyword>
<accession>A0A173LPN9</accession>
<evidence type="ECO:0000256" key="8">
    <source>
        <dbReference type="HAMAP-Rule" id="MF_00011"/>
    </source>
</evidence>
<dbReference type="GO" id="GO:0005525">
    <property type="term" value="F:GTP binding"/>
    <property type="evidence" value="ECO:0007669"/>
    <property type="project" value="UniProtKB-UniRule"/>
</dbReference>
<dbReference type="KEGG" id="dtm:BJL86_2868"/>
<dbReference type="FunFam" id="3.90.170.10:FF:000001">
    <property type="entry name" value="Adenylosuccinate synthetase"/>
    <property type="match status" value="1"/>
</dbReference>
<name>A0A173LPN9_9ACTN</name>
<dbReference type="STRING" id="499555.BJL86_2868"/>
<proteinExistence type="inferred from homology"/>
<reference evidence="11 12" key="1">
    <citation type="submission" date="2016-06" db="EMBL/GenBank/DDBJ databases">
        <title>Complete genome sequence of a saline-alkali tolerant type strain Dietzia timorensis ID05-A0528T.</title>
        <authorList>
            <person name="Wu X."/>
        </authorList>
    </citation>
    <scope>NUCLEOTIDE SEQUENCE [LARGE SCALE GENOMIC DNA]</scope>
    <source>
        <strain evidence="11 12">ID05-A0528</strain>
    </source>
</reference>
<dbReference type="Gene3D" id="3.90.170.10">
    <property type="entry name" value="Adenylosuccinate Synthetase, subunit A, domain 3"/>
    <property type="match status" value="1"/>
</dbReference>
<dbReference type="CDD" id="cd03108">
    <property type="entry name" value="AdSS"/>
    <property type="match status" value="1"/>
</dbReference>
<dbReference type="GO" id="GO:0005737">
    <property type="term" value="C:cytoplasm"/>
    <property type="evidence" value="ECO:0007669"/>
    <property type="project" value="UniProtKB-SubCell"/>
</dbReference>
<evidence type="ECO:0000256" key="5">
    <source>
        <dbReference type="ARBA" id="ARBA00022755"/>
    </source>
</evidence>
<evidence type="ECO:0000256" key="9">
    <source>
        <dbReference type="PROSITE-ProRule" id="PRU10134"/>
    </source>
</evidence>
<comment type="subcellular location">
    <subcellularLocation>
        <location evidence="8">Cytoplasm</location>
    </subcellularLocation>
</comment>
<keyword evidence="2 8" id="KW-0436">Ligase</keyword>
<dbReference type="SUPFAM" id="SSF52540">
    <property type="entry name" value="P-loop containing nucleoside triphosphate hydrolases"/>
    <property type="match status" value="1"/>
</dbReference>
<feature type="binding site" evidence="8">
    <location>
        <position position="72"/>
    </location>
    <ligand>
        <name>Mg(2+)</name>
        <dbReference type="ChEBI" id="CHEBI:18420"/>
    </ligand>
</feature>
<feature type="binding site" evidence="8">
    <location>
        <position position="45"/>
    </location>
    <ligand>
        <name>Mg(2+)</name>
        <dbReference type="ChEBI" id="CHEBI:18420"/>
    </ligand>
</feature>
<dbReference type="InterPro" id="IPR042111">
    <property type="entry name" value="Adenylosuccinate_synth_dom3"/>
</dbReference>
<evidence type="ECO:0000256" key="10">
    <source>
        <dbReference type="RuleBase" id="RU000520"/>
    </source>
</evidence>
<dbReference type="EMBL" id="CP015961">
    <property type="protein sequence ID" value="ANI93628.1"/>
    <property type="molecule type" value="Genomic_DNA"/>
</dbReference>
<keyword evidence="5 8" id="KW-0658">Purine biosynthesis</keyword>
<dbReference type="GO" id="GO:0004019">
    <property type="term" value="F:adenylosuccinate synthase activity"/>
    <property type="evidence" value="ECO:0007669"/>
    <property type="project" value="UniProtKB-UniRule"/>
</dbReference>
<keyword evidence="6 8" id="KW-0460">Magnesium</keyword>
<feature type="binding site" evidence="8">
    <location>
        <position position="336"/>
    </location>
    <ligand>
        <name>GTP</name>
        <dbReference type="ChEBI" id="CHEBI:37565"/>
    </ligand>
</feature>
<evidence type="ECO:0000256" key="4">
    <source>
        <dbReference type="ARBA" id="ARBA00022741"/>
    </source>
</evidence>
<feature type="active site" description="Proton acceptor" evidence="8">
    <location>
        <position position="45"/>
    </location>
</feature>
<feature type="binding site" description="in other chain" evidence="8">
    <location>
        <position position="160"/>
    </location>
    <ligand>
        <name>IMP</name>
        <dbReference type="ChEBI" id="CHEBI:58053"/>
        <note>ligand shared between dimeric partners</note>
    </ligand>
</feature>
<feature type="binding site" description="in other chain" evidence="8">
    <location>
        <position position="334"/>
    </location>
    <ligand>
        <name>IMP</name>
        <dbReference type="ChEBI" id="CHEBI:58053"/>
        <note>ligand shared between dimeric partners</note>
    </ligand>
</feature>
<comment type="pathway">
    <text evidence="8 10">Purine metabolism; AMP biosynthesis via de novo pathway; AMP from IMP: step 1/2.</text>
</comment>
<feature type="binding site" description="in other chain" evidence="8">
    <location>
        <begin position="45"/>
        <end position="48"/>
    </location>
    <ligand>
        <name>IMP</name>
        <dbReference type="ChEBI" id="CHEBI:58053"/>
        <note>ligand shared between dimeric partners</note>
    </ligand>
</feature>
<dbReference type="NCBIfam" id="TIGR00184">
    <property type="entry name" value="purA"/>
    <property type="match status" value="1"/>
</dbReference>
<evidence type="ECO:0000256" key="6">
    <source>
        <dbReference type="ARBA" id="ARBA00022842"/>
    </source>
</evidence>
<organism evidence="11 12">
    <name type="scientific">Dietzia timorensis</name>
    <dbReference type="NCBI Taxonomy" id="499555"/>
    <lineage>
        <taxon>Bacteria</taxon>
        <taxon>Bacillati</taxon>
        <taxon>Actinomycetota</taxon>
        <taxon>Actinomycetes</taxon>
        <taxon>Mycobacteriales</taxon>
        <taxon>Dietziaceae</taxon>
        <taxon>Dietzia</taxon>
    </lineage>
</organism>
<feature type="binding site" description="in other chain" evidence="8">
    <location>
        <begin position="70"/>
        <end position="73"/>
    </location>
    <ligand>
        <name>IMP</name>
        <dbReference type="ChEBI" id="CHEBI:58053"/>
        <note>ligand shared between dimeric partners</note>
    </ligand>
</feature>
<comment type="catalytic activity">
    <reaction evidence="8 10">
        <text>IMP + L-aspartate + GTP = N(6)-(1,2-dicarboxyethyl)-AMP + GDP + phosphate + 2 H(+)</text>
        <dbReference type="Rhea" id="RHEA:15753"/>
        <dbReference type="ChEBI" id="CHEBI:15378"/>
        <dbReference type="ChEBI" id="CHEBI:29991"/>
        <dbReference type="ChEBI" id="CHEBI:37565"/>
        <dbReference type="ChEBI" id="CHEBI:43474"/>
        <dbReference type="ChEBI" id="CHEBI:57567"/>
        <dbReference type="ChEBI" id="CHEBI:58053"/>
        <dbReference type="ChEBI" id="CHEBI:58189"/>
        <dbReference type="EC" id="6.3.4.4"/>
    </reaction>
</comment>
<feature type="binding site" evidence="8">
    <location>
        <begin position="44"/>
        <end position="50"/>
    </location>
    <ligand>
        <name>GTP</name>
        <dbReference type="ChEBI" id="CHEBI:37565"/>
    </ligand>
</feature>
<keyword evidence="4 8" id="KW-0547">Nucleotide-binding</keyword>
<evidence type="ECO:0000256" key="1">
    <source>
        <dbReference type="ARBA" id="ARBA00011738"/>
    </source>
</evidence>
<keyword evidence="8" id="KW-0963">Cytoplasm</keyword>
<dbReference type="InterPro" id="IPR033128">
    <property type="entry name" value="Adenylosuccin_syn_Lys_AS"/>
</dbReference>
<feature type="binding site" description="in other chain" evidence="8">
    <location>
        <position position="255"/>
    </location>
    <ligand>
        <name>IMP</name>
        <dbReference type="ChEBI" id="CHEBI:58053"/>
        <note>ligand shared between dimeric partners</note>
    </ligand>
</feature>
<gene>
    <name evidence="8" type="primary">purA</name>
    <name evidence="11" type="ORF">BJL86_2868</name>
</gene>
<dbReference type="Gene3D" id="1.10.300.10">
    <property type="entry name" value="Adenylosuccinate Synthetase, subunit A, domain 2"/>
    <property type="match status" value="1"/>
</dbReference>
<dbReference type="FunFam" id="1.10.300.10:FF:000001">
    <property type="entry name" value="Adenylosuccinate synthetase"/>
    <property type="match status" value="1"/>
</dbReference>
<evidence type="ECO:0000313" key="11">
    <source>
        <dbReference type="EMBL" id="ANI93628.1"/>
    </source>
</evidence>
<evidence type="ECO:0000256" key="2">
    <source>
        <dbReference type="ARBA" id="ARBA00022598"/>
    </source>
</evidence>
<keyword evidence="12" id="KW-1185">Reference proteome</keyword>
<dbReference type="HAMAP" id="MF_00011">
    <property type="entry name" value="Adenylosucc_synth"/>
    <property type="match status" value="1"/>
</dbReference>
<dbReference type="PANTHER" id="PTHR11846">
    <property type="entry name" value="ADENYLOSUCCINATE SYNTHETASE"/>
    <property type="match status" value="1"/>
</dbReference>
<dbReference type="InterPro" id="IPR042110">
    <property type="entry name" value="Adenylosuccinate_synth_dom2"/>
</dbReference>
<comment type="subunit">
    <text evidence="1 8">Homodimer.</text>
</comment>
<evidence type="ECO:0000256" key="7">
    <source>
        <dbReference type="ARBA" id="ARBA00023134"/>
    </source>
</evidence>
<keyword evidence="3 8" id="KW-0479">Metal-binding</keyword>
<feature type="binding site" evidence="8">
    <location>
        <begin position="362"/>
        <end position="364"/>
    </location>
    <ligand>
        <name>GTP</name>
        <dbReference type="ChEBI" id="CHEBI:37565"/>
    </ligand>
</feature>
<dbReference type="GO" id="GO:0046040">
    <property type="term" value="P:IMP metabolic process"/>
    <property type="evidence" value="ECO:0007669"/>
    <property type="project" value="TreeGrafter"/>
</dbReference>
<dbReference type="InterPro" id="IPR001114">
    <property type="entry name" value="Adenylosuccinate_synthetase"/>
</dbReference>
<dbReference type="InterPro" id="IPR027417">
    <property type="entry name" value="P-loop_NTPase"/>
</dbReference>
<dbReference type="PROSITE" id="PS01266">
    <property type="entry name" value="ADENYLOSUCCIN_SYN_1"/>
    <property type="match status" value="1"/>
</dbReference>
<dbReference type="Pfam" id="PF00709">
    <property type="entry name" value="Adenylsucc_synt"/>
    <property type="match status" value="1"/>
</dbReference>
<dbReference type="NCBIfam" id="NF002223">
    <property type="entry name" value="PRK01117.1"/>
    <property type="match status" value="1"/>
</dbReference>
<protein>
    <recommendedName>
        <fullName evidence="8 10">Adenylosuccinate synthetase</fullName>
        <shortName evidence="8">AMPSase</shortName>
        <shortName evidence="8">AdSS</shortName>
        <ecNumber evidence="8 10">6.3.4.4</ecNumber>
    </recommendedName>
    <alternativeName>
        <fullName evidence="8">IMP--aspartate ligase</fullName>
    </alternativeName>
</protein>
<dbReference type="InterPro" id="IPR042109">
    <property type="entry name" value="Adenylosuccinate_synth_dom1"/>
</dbReference>
<comment type="function">
    <text evidence="8">Plays an important role in the de novo pathway of purine nucleotide biosynthesis. Catalyzes the first committed step in the biosynthesis of AMP from IMP.</text>
</comment>
<feature type="active site" description="Proton donor" evidence="8">
    <location>
        <position position="73"/>
    </location>
</feature>
<dbReference type="UniPathway" id="UPA00075">
    <property type="reaction ID" value="UER00335"/>
</dbReference>
<dbReference type="SMART" id="SM00788">
    <property type="entry name" value="Adenylsucc_synt"/>
    <property type="match status" value="1"/>
</dbReference>